<accession>A0ABQ2C068</accession>
<evidence type="ECO:0000313" key="1">
    <source>
        <dbReference type="EMBL" id="GGI57590.1"/>
    </source>
</evidence>
<name>A0ABQ2C068_9FLAO</name>
<evidence type="ECO:0008006" key="3">
    <source>
        <dbReference type="Google" id="ProtNLM"/>
    </source>
</evidence>
<dbReference type="Gene3D" id="1.25.40.10">
    <property type="entry name" value="Tetratricopeptide repeat domain"/>
    <property type="match status" value="1"/>
</dbReference>
<dbReference type="Pfam" id="PF11138">
    <property type="entry name" value="DUF2911"/>
    <property type="match status" value="1"/>
</dbReference>
<organism evidence="1 2">
    <name type="scientific">Winogradskyella haliclonae</name>
    <dbReference type="NCBI Taxonomy" id="2048558"/>
    <lineage>
        <taxon>Bacteria</taxon>
        <taxon>Pseudomonadati</taxon>
        <taxon>Bacteroidota</taxon>
        <taxon>Flavobacteriia</taxon>
        <taxon>Flavobacteriales</taxon>
        <taxon>Flavobacteriaceae</taxon>
        <taxon>Winogradskyella</taxon>
    </lineage>
</organism>
<dbReference type="Proteomes" id="UP000624701">
    <property type="component" value="Unassembled WGS sequence"/>
</dbReference>
<proteinExistence type="predicted"/>
<protein>
    <recommendedName>
        <fullName evidence="3">DUF2911 domain-containing protein</fullName>
    </recommendedName>
</protein>
<comment type="caution">
    <text evidence="1">The sequence shown here is derived from an EMBL/GenBank/DDBJ whole genome shotgun (WGS) entry which is preliminary data.</text>
</comment>
<dbReference type="SUPFAM" id="SSF48452">
    <property type="entry name" value="TPR-like"/>
    <property type="match status" value="1"/>
</dbReference>
<evidence type="ECO:0000313" key="2">
    <source>
        <dbReference type="Proteomes" id="UP000624701"/>
    </source>
</evidence>
<reference evidence="2" key="1">
    <citation type="journal article" date="2019" name="Int. J. Syst. Evol. Microbiol.">
        <title>The Global Catalogue of Microorganisms (GCM) 10K type strain sequencing project: providing services to taxonomists for standard genome sequencing and annotation.</title>
        <authorList>
            <consortium name="The Broad Institute Genomics Platform"/>
            <consortium name="The Broad Institute Genome Sequencing Center for Infectious Disease"/>
            <person name="Wu L."/>
            <person name="Ma J."/>
        </authorList>
    </citation>
    <scope>NUCLEOTIDE SEQUENCE [LARGE SCALE GENOMIC DNA]</scope>
    <source>
        <strain evidence="2">CCM 8681</strain>
    </source>
</reference>
<sequence>MLFFKIGNAQFHTLKIPQLSNEVKEQQRLGVTDIIISYCSPTVNNRDVWNDTNVIPQEGEPIPWRAGANMNTTIEFSTDVIIEGMALKKGKYGFHIIPKSNNVYTLLFAHNNNLWGSYYLDIDKDITLSIDVNSEESPFSEKLDYEFFDWKANSVTIGLEWADRRIPFEVKVDINKTVVESFRSELRGINTYHWQAWNDAATWCLNHNTNIEEALQWAERSINGGYGGFAANKNFSNLNTKARLLKRLKKDKDFKAVVNDIESIYSSPGEAFQFGRELLNFKEYESALDFAIKARKKFSDTWFLAINEGLARYFLGNTEEAISIIEEVISKAPQHYHNRFNTVVKEMKAGIYKIPN</sequence>
<dbReference type="InterPro" id="IPR021314">
    <property type="entry name" value="DUF2911"/>
</dbReference>
<dbReference type="EMBL" id="BMDQ01000002">
    <property type="protein sequence ID" value="GGI57590.1"/>
    <property type="molecule type" value="Genomic_DNA"/>
</dbReference>
<keyword evidence="2" id="KW-1185">Reference proteome</keyword>
<gene>
    <name evidence="1" type="ORF">GCM10011444_18990</name>
</gene>
<dbReference type="InterPro" id="IPR011990">
    <property type="entry name" value="TPR-like_helical_dom_sf"/>
</dbReference>